<feature type="region of interest" description="Disordered" evidence="3">
    <location>
        <begin position="294"/>
        <end position="365"/>
    </location>
</feature>
<dbReference type="Pfam" id="PF10058">
    <property type="entry name" value="Zn_ribbon_10"/>
    <property type="match status" value="1"/>
</dbReference>
<keyword evidence="2" id="KW-0812">Transmembrane</keyword>
<comment type="subcellular location">
    <subcellularLocation>
        <location evidence="2">Endoplasmic reticulum membrane</location>
        <topology evidence="2">Multi-pass membrane protein</topology>
    </subcellularLocation>
</comment>
<keyword evidence="2" id="KW-1133">Transmembrane helix</keyword>
<comment type="function">
    <text evidence="2">Plays a role in determining ER morphology.</text>
</comment>
<dbReference type="InterPro" id="IPR019273">
    <property type="entry name" value="Lunapark_Znf"/>
</dbReference>
<keyword evidence="2" id="KW-0862">Zinc</keyword>
<gene>
    <name evidence="5" type="ORF">RI129_003772</name>
</gene>
<dbReference type="PANTHER" id="PTHR22166">
    <property type="entry name" value="ENDOPLASMIC RETICULUM JUNCTION FORMATION PROTEIN LUNAPARK"/>
    <property type="match status" value="1"/>
</dbReference>
<dbReference type="GO" id="GO:1903373">
    <property type="term" value="P:positive regulation of endoplasmic reticulum tubular network organization"/>
    <property type="evidence" value="ECO:0007669"/>
    <property type="project" value="UniProtKB-UniRule"/>
</dbReference>
<evidence type="ECO:0000256" key="2">
    <source>
        <dbReference type="RuleBase" id="RU367073"/>
    </source>
</evidence>
<feature type="domain" description="Lunapark zinc ribbon" evidence="4">
    <location>
        <begin position="229"/>
        <end position="279"/>
    </location>
</feature>
<proteinExistence type="inferred from homology"/>
<keyword evidence="6" id="KW-1185">Reference proteome</keyword>
<organism evidence="5 6">
    <name type="scientific">Pyrocoelia pectoralis</name>
    <dbReference type="NCBI Taxonomy" id="417401"/>
    <lineage>
        <taxon>Eukaryota</taxon>
        <taxon>Metazoa</taxon>
        <taxon>Ecdysozoa</taxon>
        <taxon>Arthropoda</taxon>
        <taxon>Hexapoda</taxon>
        <taxon>Insecta</taxon>
        <taxon>Pterygota</taxon>
        <taxon>Neoptera</taxon>
        <taxon>Endopterygota</taxon>
        <taxon>Coleoptera</taxon>
        <taxon>Polyphaga</taxon>
        <taxon>Elateriformia</taxon>
        <taxon>Elateroidea</taxon>
        <taxon>Lampyridae</taxon>
        <taxon>Lampyrinae</taxon>
        <taxon>Pyrocoelia</taxon>
    </lineage>
</organism>
<evidence type="ECO:0000313" key="6">
    <source>
        <dbReference type="Proteomes" id="UP001329430"/>
    </source>
</evidence>
<comment type="similarity">
    <text evidence="1 2">Belongs to the lunapark family.</text>
</comment>
<keyword evidence="2" id="KW-0863">Zinc-finger</keyword>
<dbReference type="InterPro" id="IPR040115">
    <property type="entry name" value="Lnp"/>
</dbReference>
<name>A0AAN7VHG9_9COLE</name>
<sequence length="387" mass="44578">MGLITSKLRKKKTTYEVLESIETEIKVIEDFRRSTELTHKRIVGRFVMISVGFYLLTAFLFYFYYFPANIYDQLFYIIPLILAPVIILLVKQILTWYYQRKIARKQNKLVTLHNEKKDILEKVMETETYKIAKTILDKFAPPEPIRKLPELMTPSRPIKQVVPTTVNAGLRQRAISPKLQILPTPVRPLLVPNPTTAVSTKIPSRQVMTTNVPPPLPMPRPVLPRERTIFDRMIDYLVADGPSNRYALICSNCYSHNGMAYRDEVEYISFRCCYCYTFNPALKKRPVAPKFEYQLQSTQESDSDSEKNSPEDSSTETDDGVVVLKSAQEVEECQEVPQDTNENNKDEGTNVEHAQTIEEVVNDEVPIVQEELKQTEEVISNDSETKD</sequence>
<feature type="transmembrane region" description="Helical" evidence="2">
    <location>
        <begin position="42"/>
        <end position="64"/>
    </location>
</feature>
<comment type="domain">
    <text evidence="2">The C4-type zinc finger motif is necessary both for its ER three-way tubular junction localization and formation.</text>
</comment>
<comment type="caution">
    <text evidence="5">The sequence shown here is derived from an EMBL/GenBank/DDBJ whole genome shotgun (WGS) entry which is preliminary data.</text>
</comment>
<evidence type="ECO:0000256" key="1">
    <source>
        <dbReference type="ARBA" id="ARBA00009940"/>
    </source>
</evidence>
<accession>A0AAN7VHG9</accession>
<dbReference type="PANTHER" id="PTHR22166:SF12">
    <property type="entry name" value="ENDOPLASMIC RETICULUM JUNCTION FORMATION PROTEIN LUNAPARK"/>
    <property type="match status" value="1"/>
</dbReference>
<evidence type="ECO:0000313" key="5">
    <source>
        <dbReference type="EMBL" id="KAK5648880.1"/>
    </source>
</evidence>
<feature type="transmembrane region" description="Helical" evidence="2">
    <location>
        <begin position="76"/>
        <end position="98"/>
    </location>
</feature>
<keyword evidence="2" id="KW-0256">Endoplasmic reticulum</keyword>
<keyword evidence="2" id="KW-0479">Metal-binding</keyword>
<dbReference type="AlphaFoldDB" id="A0AAN7VHG9"/>
<dbReference type="GO" id="GO:0098826">
    <property type="term" value="C:endoplasmic reticulum tubular network membrane"/>
    <property type="evidence" value="ECO:0007669"/>
    <property type="project" value="UniProtKB-UniRule"/>
</dbReference>
<keyword evidence="2" id="KW-0472">Membrane</keyword>
<dbReference type="EMBL" id="JAVRBK010000002">
    <property type="protein sequence ID" value="KAK5648880.1"/>
    <property type="molecule type" value="Genomic_DNA"/>
</dbReference>
<evidence type="ECO:0000256" key="3">
    <source>
        <dbReference type="SAM" id="MobiDB-lite"/>
    </source>
</evidence>
<protein>
    <recommendedName>
        <fullName evidence="2">Endoplasmic reticulum junction formation protein lunapark</fullName>
    </recommendedName>
</protein>
<dbReference type="Proteomes" id="UP001329430">
    <property type="component" value="Chromosome 2"/>
</dbReference>
<dbReference type="GO" id="GO:0071788">
    <property type="term" value="P:endoplasmic reticulum tubular network maintenance"/>
    <property type="evidence" value="ECO:0007669"/>
    <property type="project" value="UniProtKB-UniRule"/>
</dbReference>
<evidence type="ECO:0000259" key="4">
    <source>
        <dbReference type="Pfam" id="PF10058"/>
    </source>
</evidence>
<dbReference type="GO" id="GO:0008270">
    <property type="term" value="F:zinc ion binding"/>
    <property type="evidence" value="ECO:0007669"/>
    <property type="project" value="UniProtKB-KW"/>
</dbReference>
<reference evidence="5 6" key="1">
    <citation type="journal article" date="2024" name="Insects">
        <title>An Improved Chromosome-Level Genome Assembly of the Firefly Pyrocoelia pectoralis.</title>
        <authorList>
            <person name="Fu X."/>
            <person name="Meyer-Rochow V.B."/>
            <person name="Ballantyne L."/>
            <person name="Zhu X."/>
        </authorList>
    </citation>
    <scope>NUCLEOTIDE SEQUENCE [LARGE SCALE GENOMIC DNA]</scope>
    <source>
        <strain evidence="5">XCY_ONT2</strain>
    </source>
</reference>